<name>A0A2I8F3K5_9BURK</name>
<evidence type="ECO:0000256" key="1">
    <source>
        <dbReference type="ARBA" id="ARBA00022553"/>
    </source>
</evidence>
<dbReference type="OrthoDB" id="9131147at2"/>
<sequence length="148" mass="16330">MRRDHQLLTVRGWEDEMLSANAVRLLIADDDPNVLAAHALFFDAHGYETRIAEDGADALAEWRSWRPDVVVLDIQMPHMDGRAVAREIRRLQSAPFPLLVAVTALASTSEQAESIRSGFDHHFVKPADLPAVLAVIAARVRPGATDDS</sequence>
<evidence type="ECO:0000259" key="3">
    <source>
        <dbReference type="PROSITE" id="PS50110"/>
    </source>
</evidence>
<dbReference type="PROSITE" id="PS50110">
    <property type="entry name" value="RESPONSE_REGULATORY"/>
    <property type="match status" value="1"/>
</dbReference>
<gene>
    <name evidence="4" type="ORF">C2L65_42085</name>
</gene>
<dbReference type="GO" id="GO:0000160">
    <property type="term" value="P:phosphorelay signal transduction system"/>
    <property type="evidence" value="ECO:0007669"/>
    <property type="project" value="InterPro"/>
</dbReference>
<proteinExistence type="predicted"/>
<dbReference type="PANTHER" id="PTHR44591:SF3">
    <property type="entry name" value="RESPONSE REGULATORY DOMAIN-CONTAINING PROTEIN"/>
    <property type="match status" value="1"/>
</dbReference>
<dbReference type="Gene3D" id="3.40.50.2300">
    <property type="match status" value="1"/>
</dbReference>
<feature type="domain" description="Response regulatory" evidence="3">
    <location>
        <begin position="24"/>
        <end position="140"/>
    </location>
</feature>
<dbReference type="EMBL" id="CP026114">
    <property type="protein sequence ID" value="AUT66319.1"/>
    <property type="molecule type" value="Genomic_DNA"/>
</dbReference>
<dbReference type="Pfam" id="PF00072">
    <property type="entry name" value="Response_reg"/>
    <property type="match status" value="1"/>
</dbReference>
<dbReference type="SMART" id="SM00448">
    <property type="entry name" value="REC"/>
    <property type="match status" value="1"/>
</dbReference>
<dbReference type="AlphaFoldDB" id="A0A2I8F3K5"/>
<dbReference type="PANTHER" id="PTHR44591">
    <property type="entry name" value="STRESS RESPONSE REGULATOR PROTEIN 1"/>
    <property type="match status" value="1"/>
</dbReference>
<feature type="modified residue" description="4-aspartylphosphate" evidence="2">
    <location>
        <position position="73"/>
    </location>
</feature>
<evidence type="ECO:0000256" key="2">
    <source>
        <dbReference type="PROSITE-ProRule" id="PRU00169"/>
    </source>
</evidence>
<organism evidence="4 5">
    <name type="scientific">Paraburkholderia terrae</name>
    <dbReference type="NCBI Taxonomy" id="311230"/>
    <lineage>
        <taxon>Bacteria</taxon>
        <taxon>Pseudomonadati</taxon>
        <taxon>Pseudomonadota</taxon>
        <taxon>Betaproteobacteria</taxon>
        <taxon>Burkholderiales</taxon>
        <taxon>Burkholderiaceae</taxon>
        <taxon>Paraburkholderia</taxon>
    </lineage>
</organism>
<evidence type="ECO:0000313" key="5">
    <source>
        <dbReference type="Proteomes" id="UP000243502"/>
    </source>
</evidence>
<keyword evidence="1 2" id="KW-0597">Phosphoprotein</keyword>
<protein>
    <submittedName>
        <fullName evidence="4">Response regulator</fullName>
    </submittedName>
</protein>
<dbReference type="SUPFAM" id="SSF52172">
    <property type="entry name" value="CheY-like"/>
    <property type="match status" value="1"/>
</dbReference>
<dbReference type="InterPro" id="IPR011006">
    <property type="entry name" value="CheY-like_superfamily"/>
</dbReference>
<reference evidence="4 5" key="1">
    <citation type="submission" date="2018-01" db="EMBL/GenBank/DDBJ databases">
        <title>Species boundaries and ecological features among Paraburkholderia terrae DSMZ17804T, P. hospita DSMZ17164T and P. caribensis DSMZ13236T.</title>
        <authorList>
            <person name="Pratama A.A."/>
        </authorList>
    </citation>
    <scope>NUCLEOTIDE SEQUENCE [LARGE SCALE GENOMIC DNA]</scope>
    <source>
        <strain evidence="4 5">DSM 17804</strain>
    </source>
</reference>
<accession>A0A2I8F3K5</accession>
<dbReference type="InterPro" id="IPR001789">
    <property type="entry name" value="Sig_transdc_resp-reg_receiver"/>
</dbReference>
<dbReference type="KEGG" id="pter:C2L65_42085"/>
<evidence type="ECO:0000313" key="4">
    <source>
        <dbReference type="EMBL" id="AUT66319.1"/>
    </source>
</evidence>
<dbReference type="InterPro" id="IPR050595">
    <property type="entry name" value="Bact_response_regulator"/>
</dbReference>
<dbReference type="Proteomes" id="UP000243502">
    <property type="component" value="Chromosome 4"/>
</dbReference>